<proteinExistence type="predicted"/>
<protein>
    <submittedName>
        <fullName evidence="1">Uncharacterized protein</fullName>
    </submittedName>
</protein>
<name>A0A2J6WLH2_9BACT</name>
<gene>
    <name evidence="1" type="ORF">C0186_04115</name>
</gene>
<evidence type="ECO:0000313" key="1">
    <source>
        <dbReference type="EMBL" id="PMP71210.1"/>
    </source>
</evidence>
<sequence>MSLDSKLLNEILDTAEKNFVCLRCAECCYRWAVPLPNGVKKPENQKCPYLTDISINGNQWKEASCTSYKNCPEVCINFKISFATFCPIGMWKWLKLKEIKPEIDLPERIKKIIEFLKELR</sequence>
<comment type="caution">
    <text evidence="1">The sequence shown here is derived from an EMBL/GenBank/DDBJ whole genome shotgun (WGS) entry which is preliminary data.</text>
</comment>
<accession>A0A2J6WLH2</accession>
<dbReference type="AlphaFoldDB" id="A0A2J6WLH2"/>
<dbReference type="Proteomes" id="UP000242288">
    <property type="component" value="Unassembled WGS sequence"/>
</dbReference>
<organism evidence="1 2">
    <name type="scientific">Thermodesulfovibrio aggregans</name>
    <dbReference type="NCBI Taxonomy" id="86166"/>
    <lineage>
        <taxon>Bacteria</taxon>
        <taxon>Pseudomonadati</taxon>
        <taxon>Nitrospirota</taxon>
        <taxon>Thermodesulfovibrionia</taxon>
        <taxon>Thermodesulfovibrionales</taxon>
        <taxon>Thermodesulfovibrionaceae</taxon>
        <taxon>Thermodesulfovibrio</taxon>
    </lineage>
</organism>
<reference evidence="1 2" key="1">
    <citation type="submission" date="2018-01" db="EMBL/GenBank/DDBJ databases">
        <title>Metagenomic assembled genomes from two thermal pools in the Uzon Caldera, Kamchatka, Russia.</title>
        <authorList>
            <person name="Wilkins L."/>
            <person name="Ettinger C."/>
        </authorList>
    </citation>
    <scope>NUCLEOTIDE SEQUENCE [LARGE SCALE GENOMIC DNA]</scope>
    <source>
        <strain evidence="1">ZAV-04</strain>
    </source>
</reference>
<evidence type="ECO:0000313" key="2">
    <source>
        <dbReference type="Proteomes" id="UP000242288"/>
    </source>
</evidence>
<dbReference type="EMBL" id="PNIO01000033">
    <property type="protein sequence ID" value="PMP71210.1"/>
    <property type="molecule type" value="Genomic_DNA"/>
</dbReference>